<feature type="compositionally biased region" description="Polar residues" evidence="1">
    <location>
        <begin position="50"/>
        <end position="65"/>
    </location>
</feature>
<feature type="compositionally biased region" description="Basic residues" evidence="1">
    <location>
        <begin position="153"/>
        <end position="166"/>
    </location>
</feature>
<reference evidence="3" key="1">
    <citation type="submission" date="2014-03" db="EMBL/GenBank/DDBJ databases">
        <authorList>
            <person name="Aksoy S."/>
            <person name="Warren W."/>
            <person name="Wilson R.K."/>
        </authorList>
    </citation>
    <scope>NUCLEOTIDE SEQUENCE [LARGE SCALE GENOMIC DNA]</scope>
    <source>
        <strain evidence="3">IAEA</strain>
    </source>
</reference>
<keyword evidence="3" id="KW-1185">Reference proteome</keyword>
<reference evidence="2" key="2">
    <citation type="submission" date="2020-05" db="UniProtKB">
        <authorList>
            <consortium name="EnsemblMetazoa"/>
        </authorList>
    </citation>
    <scope>IDENTIFICATION</scope>
    <source>
        <strain evidence="2">IAEA</strain>
    </source>
</reference>
<name>A0A1A9ZPY1_GLOPL</name>
<feature type="region of interest" description="Disordered" evidence="1">
    <location>
        <begin position="1"/>
        <end position="65"/>
    </location>
</feature>
<sequence>MTESMENDNDHQHYSNVPPALPARRPLSAYNNNSSIKSIESVDKKHVEPSTAQEKLETSLTQFRQSSTYKPGLSVTTKCAKQLQQQHQHKQQQQQQQQQQQLQLQQYPEQRFNQKLNGQQASQTQTTFYYSAKSQAAAGSPVADNNNNNNHSTHSHQQQHHEHNFRKNNNVWPTNKNVEQKTIHCFNIILRLSSPCMRANYMRSVNLSRVDPTYTFARCRQQ</sequence>
<dbReference type="VEuPathDB" id="VectorBase:GPAI021391"/>
<protein>
    <submittedName>
        <fullName evidence="2">Uncharacterized protein</fullName>
    </submittedName>
</protein>
<dbReference type="AlphaFoldDB" id="A0A1A9ZPY1"/>
<evidence type="ECO:0000313" key="3">
    <source>
        <dbReference type="Proteomes" id="UP000092445"/>
    </source>
</evidence>
<evidence type="ECO:0000256" key="1">
    <source>
        <dbReference type="SAM" id="MobiDB-lite"/>
    </source>
</evidence>
<dbReference type="EnsemblMetazoa" id="GPAI021391-RA">
    <property type="protein sequence ID" value="GPAI021391-PA"/>
    <property type="gene ID" value="GPAI021391"/>
</dbReference>
<evidence type="ECO:0000313" key="2">
    <source>
        <dbReference type="EnsemblMetazoa" id="GPAI021391-PA"/>
    </source>
</evidence>
<accession>A0A1A9ZPY1</accession>
<dbReference type="Proteomes" id="UP000092445">
    <property type="component" value="Unassembled WGS sequence"/>
</dbReference>
<organism evidence="2 3">
    <name type="scientific">Glossina pallidipes</name>
    <name type="common">Tsetse fly</name>
    <dbReference type="NCBI Taxonomy" id="7398"/>
    <lineage>
        <taxon>Eukaryota</taxon>
        <taxon>Metazoa</taxon>
        <taxon>Ecdysozoa</taxon>
        <taxon>Arthropoda</taxon>
        <taxon>Hexapoda</taxon>
        <taxon>Insecta</taxon>
        <taxon>Pterygota</taxon>
        <taxon>Neoptera</taxon>
        <taxon>Endopterygota</taxon>
        <taxon>Diptera</taxon>
        <taxon>Brachycera</taxon>
        <taxon>Muscomorpha</taxon>
        <taxon>Hippoboscoidea</taxon>
        <taxon>Glossinidae</taxon>
        <taxon>Glossina</taxon>
    </lineage>
</organism>
<feature type="compositionally biased region" description="Polar residues" evidence="1">
    <location>
        <begin position="29"/>
        <end position="38"/>
    </location>
</feature>
<feature type="region of interest" description="Disordered" evidence="1">
    <location>
        <begin position="132"/>
        <end position="169"/>
    </location>
</feature>
<proteinExistence type="predicted"/>